<dbReference type="Proteomes" id="UP000297890">
    <property type="component" value="Unassembled WGS sequence"/>
</dbReference>
<accession>A0A4Z0F6W1</accession>
<comment type="caution">
    <text evidence="1">The sequence shown here is derived from an EMBL/GenBank/DDBJ whole genome shotgun (WGS) entry which is preliminary data.</text>
</comment>
<protein>
    <recommendedName>
        <fullName evidence="3">Head fiber protein</fullName>
    </recommendedName>
</protein>
<reference evidence="1 2" key="1">
    <citation type="journal article" date="2019" name="ISME J.">
        <title>Candidatus Macondimonas diazotrophica, a novel gammaproteobacterial genus dominating crude-oil-contaminated coastal sediments.</title>
        <authorList>
            <person name="Karthikeyan S."/>
            <person name="Konstantinidis K."/>
        </authorList>
    </citation>
    <scope>NUCLEOTIDE SEQUENCE [LARGE SCALE GENOMIC DNA]</scope>
    <source>
        <strain evidence="1 2">KTK01</strain>
    </source>
</reference>
<dbReference type="RefSeq" id="WP_135282573.1">
    <property type="nucleotide sequence ID" value="NZ_SRIO01000017.1"/>
</dbReference>
<evidence type="ECO:0000313" key="1">
    <source>
        <dbReference type="EMBL" id="TFZ81696.1"/>
    </source>
</evidence>
<sequence length="70" mass="6934">MAIVKKVQVVAEDTVAGVVGLPSYAPLQSGLVQADAITDAAVPFADLTAAATKVNEILAALRTAGVIASA</sequence>
<evidence type="ECO:0008006" key="3">
    <source>
        <dbReference type="Google" id="ProtNLM"/>
    </source>
</evidence>
<organism evidence="1 2">
    <name type="scientific">Candidatus Macondimonas diazotrophica</name>
    <dbReference type="NCBI Taxonomy" id="2305248"/>
    <lineage>
        <taxon>Bacteria</taxon>
        <taxon>Pseudomonadati</taxon>
        <taxon>Pseudomonadota</taxon>
        <taxon>Gammaproteobacteria</taxon>
        <taxon>Chromatiales</taxon>
        <taxon>Ectothiorhodospiraceae</taxon>
        <taxon>Candidatus Macondimonas</taxon>
    </lineage>
</organism>
<evidence type="ECO:0000313" key="2">
    <source>
        <dbReference type="Proteomes" id="UP000297890"/>
    </source>
</evidence>
<gene>
    <name evidence="1" type="ORF">E4680_11540</name>
</gene>
<keyword evidence="2" id="KW-1185">Reference proteome</keyword>
<dbReference type="EMBL" id="SRIO01000017">
    <property type="protein sequence ID" value="TFZ81696.1"/>
    <property type="molecule type" value="Genomic_DNA"/>
</dbReference>
<dbReference type="AlphaFoldDB" id="A0A4Z0F6W1"/>
<name>A0A4Z0F6W1_9GAMM</name>
<proteinExistence type="predicted"/>